<protein>
    <submittedName>
        <fullName evidence="2">Uncharacterized protein</fullName>
    </submittedName>
</protein>
<dbReference type="OrthoDB" id="5277092at2759"/>
<reference evidence="2 3" key="1">
    <citation type="submission" date="2015-03" db="EMBL/GenBank/DDBJ databases">
        <title>Genomics and transcriptomics of the oil-accumulating basidiomycete yeast T. oleaginosus allow insights into substrate utilization and the diverse evolutionary trajectories of mating systems in fungi.</title>
        <authorList>
            <consortium name="DOE Joint Genome Institute"/>
            <person name="Kourist R."/>
            <person name="Kracht O."/>
            <person name="Bracharz F."/>
            <person name="Lipzen A."/>
            <person name="Nolan M."/>
            <person name="Ohm R."/>
            <person name="Grigoriev I."/>
            <person name="Sun S."/>
            <person name="Heitman J."/>
            <person name="Bruck T."/>
            <person name="Nowrousian M."/>
        </authorList>
    </citation>
    <scope>NUCLEOTIDE SEQUENCE [LARGE SCALE GENOMIC DNA]</scope>
    <source>
        <strain evidence="2 3">IBC0246</strain>
    </source>
</reference>
<name>A0A0J0XYY7_9TREE</name>
<feature type="region of interest" description="Disordered" evidence="1">
    <location>
        <begin position="12"/>
        <end position="31"/>
    </location>
</feature>
<accession>A0A0J0XYY7</accession>
<gene>
    <name evidence="2" type="ORF">CC85DRAFT_325056</name>
</gene>
<sequence length="123" mass="13552">MSIFGGNANNATGVNNIPAPASDDDKNVPPPDAATRIADFVREDPIALYTFDSRVIRDEAGWQSKDNITELCRRRRDGSQSCVKVAAESKALFKMMQTLGFYCALPALPTETHMECRMIPRSS</sequence>
<dbReference type="Proteomes" id="UP000053611">
    <property type="component" value="Unassembled WGS sequence"/>
</dbReference>
<proteinExistence type="predicted"/>
<organism evidence="2 3">
    <name type="scientific">Cutaneotrichosporon oleaginosum</name>
    <dbReference type="NCBI Taxonomy" id="879819"/>
    <lineage>
        <taxon>Eukaryota</taxon>
        <taxon>Fungi</taxon>
        <taxon>Dikarya</taxon>
        <taxon>Basidiomycota</taxon>
        <taxon>Agaricomycotina</taxon>
        <taxon>Tremellomycetes</taxon>
        <taxon>Trichosporonales</taxon>
        <taxon>Trichosporonaceae</taxon>
        <taxon>Cutaneotrichosporon</taxon>
    </lineage>
</organism>
<evidence type="ECO:0000313" key="3">
    <source>
        <dbReference type="Proteomes" id="UP000053611"/>
    </source>
</evidence>
<dbReference type="EMBL" id="KQ087178">
    <property type="protein sequence ID" value="KLT46267.1"/>
    <property type="molecule type" value="Genomic_DNA"/>
</dbReference>
<evidence type="ECO:0000313" key="2">
    <source>
        <dbReference type="EMBL" id="KLT46267.1"/>
    </source>
</evidence>
<dbReference type="RefSeq" id="XP_018282758.1">
    <property type="nucleotide sequence ID" value="XM_018426292.1"/>
</dbReference>
<dbReference type="AlphaFoldDB" id="A0A0J0XYY7"/>
<keyword evidence="3" id="KW-1185">Reference proteome</keyword>
<dbReference type="GeneID" id="28986895"/>
<evidence type="ECO:0000256" key="1">
    <source>
        <dbReference type="SAM" id="MobiDB-lite"/>
    </source>
</evidence>